<dbReference type="EMBL" id="KI536661">
    <property type="protein sequence ID" value="ESR55399.1"/>
    <property type="molecule type" value="Genomic_DNA"/>
</dbReference>
<dbReference type="eggNOG" id="ENOG502R1ZX">
    <property type="taxonomic scope" value="Eukaryota"/>
</dbReference>
<feature type="non-terminal residue" evidence="1">
    <location>
        <position position="1"/>
    </location>
</feature>
<dbReference type="Pfam" id="PF14223">
    <property type="entry name" value="Retrotran_gag_2"/>
    <property type="match status" value="1"/>
</dbReference>
<dbReference type="AlphaFoldDB" id="V4VQX5"/>
<dbReference type="PANTHER" id="PTHR47592:SF27">
    <property type="entry name" value="OS08G0421700 PROTEIN"/>
    <property type="match status" value="1"/>
</dbReference>
<evidence type="ECO:0000313" key="2">
    <source>
        <dbReference type="Proteomes" id="UP000030687"/>
    </source>
</evidence>
<organism evidence="1 2">
    <name type="scientific">Citrus clementina</name>
    <name type="common">Clementine</name>
    <name type="synonym">Citrus deliciosa x Citrus sinensis</name>
    <dbReference type="NCBI Taxonomy" id="85681"/>
    <lineage>
        <taxon>Eukaryota</taxon>
        <taxon>Viridiplantae</taxon>
        <taxon>Streptophyta</taxon>
        <taxon>Embryophyta</taxon>
        <taxon>Tracheophyta</taxon>
        <taxon>Spermatophyta</taxon>
        <taxon>Magnoliopsida</taxon>
        <taxon>eudicotyledons</taxon>
        <taxon>Gunneridae</taxon>
        <taxon>Pentapetalae</taxon>
        <taxon>rosids</taxon>
        <taxon>malvids</taxon>
        <taxon>Sapindales</taxon>
        <taxon>Rutaceae</taxon>
        <taxon>Aurantioideae</taxon>
        <taxon>Citrus</taxon>
    </lineage>
</organism>
<proteinExistence type="predicted"/>
<protein>
    <submittedName>
        <fullName evidence="1">Uncharacterized protein</fullName>
    </submittedName>
</protein>
<dbReference type="PANTHER" id="PTHR47592">
    <property type="entry name" value="PBF68 PROTEIN"/>
    <property type="match status" value="1"/>
</dbReference>
<reference evidence="1 2" key="1">
    <citation type="submission" date="2013-10" db="EMBL/GenBank/DDBJ databases">
        <authorList>
            <consortium name="International Citrus Genome Consortium"/>
            <person name="Jenkins J."/>
            <person name="Schmutz J."/>
            <person name="Prochnik S."/>
            <person name="Rokhsar D."/>
            <person name="Gmitter F."/>
            <person name="Ollitrault P."/>
            <person name="Machado M."/>
            <person name="Talon M."/>
            <person name="Wincker P."/>
            <person name="Jaillon O."/>
            <person name="Morgante M."/>
        </authorList>
    </citation>
    <scope>NUCLEOTIDE SEQUENCE</scope>
    <source>
        <strain evidence="2">cv. Clemenules</strain>
    </source>
</reference>
<sequence length="111" mass="13025">TILNTLSNGLYDVYSQHKFAYEIWAQLKKKYIIEDGGAQKYVTANFLGFKMTEDKEVTSQIHGFHMLINDLKNENINLLPNLLCFYPQRKHKNLGHAIVHVRNEEKRTQMD</sequence>
<dbReference type="Proteomes" id="UP000030687">
    <property type="component" value="Unassembled WGS sequence"/>
</dbReference>
<keyword evidence="2" id="KW-1185">Reference proteome</keyword>
<evidence type="ECO:0000313" key="1">
    <source>
        <dbReference type="EMBL" id="ESR55399.1"/>
    </source>
</evidence>
<dbReference type="Gramene" id="ESR55399">
    <property type="protein sequence ID" value="ESR55399"/>
    <property type="gene ID" value="CICLE_v10023473mg"/>
</dbReference>
<dbReference type="KEGG" id="cic:CICLE_v10023473mg"/>
<name>V4VQX5_CITCL</name>
<dbReference type="InParanoid" id="V4VQX5"/>
<accession>V4VQX5</accession>
<gene>
    <name evidence="1" type="ORF">CICLE_v10023473mg</name>
</gene>